<keyword evidence="2" id="KW-1185">Reference proteome</keyword>
<proteinExistence type="predicted"/>
<dbReference type="AlphaFoldDB" id="A0A4Y7ICB3"/>
<name>A0A4Y7ICB3_PAPSO</name>
<evidence type="ECO:0000313" key="1">
    <source>
        <dbReference type="EMBL" id="RZC46494.1"/>
    </source>
</evidence>
<organism evidence="1 2">
    <name type="scientific">Papaver somniferum</name>
    <name type="common">Opium poppy</name>
    <dbReference type="NCBI Taxonomy" id="3469"/>
    <lineage>
        <taxon>Eukaryota</taxon>
        <taxon>Viridiplantae</taxon>
        <taxon>Streptophyta</taxon>
        <taxon>Embryophyta</taxon>
        <taxon>Tracheophyta</taxon>
        <taxon>Spermatophyta</taxon>
        <taxon>Magnoliopsida</taxon>
        <taxon>Ranunculales</taxon>
        <taxon>Papaveraceae</taxon>
        <taxon>Papaveroideae</taxon>
        <taxon>Papaver</taxon>
    </lineage>
</organism>
<reference evidence="1 2" key="1">
    <citation type="journal article" date="2018" name="Science">
        <title>The opium poppy genome and morphinan production.</title>
        <authorList>
            <person name="Guo L."/>
            <person name="Winzer T."/>
            <person name="Yang X."/>
            <person name="Li Y."/>
            <person name="Ning Z."/>
            <person name="He Z."/>
            <person name="Teodor R."/>
            <person name="Lu Y."/>
            <person name="Bowser T.A."/>
            <person name="Graham I.A."/>
            <person name="Ye K."/>
        </authorList>
    </citation>
    <scope>NUCLEOTIDE SEQUENCE [LARGE SCALE GENOMIC DNA]</scope>
    <source>
        <strain evidence="2">cv. HN1</strain>
        <tissue evidence="1">Leaves</tissue>
    </source>
</reference>
<accession>A0A4Y7ICB3</accession>
<gene>
    <name evidence="1" type="ORF">C5167_039431</name>
</gene>
<evidence type="ECO:0000313" key="2">
    <source>
        <dbReference type="Proteomes" id="UP000316621"/>
    </source>
</evidence>
<sequence length="67" mass="7883">MKNTHINKEITGKILLWRENKLFTFYKGKTPPLDGEFFILLMRLVPRVNTLGHGLAAYTKQHKVQTW</sequence>
<protein>
    <submittedName>
        <fullName evidence="1">Uncharacterized protein</fullName>
    </submittedName>
</protein>
<dbReference type="Proteomes" id="UP000316621">
    <property type="component" value="Chromosome 1"/>
</dbReference>
<dbReference type="EMBL" id="CM010715">
    <property type="protein sequence ID" value="RZC46494.1"/>
    <property type="molecule type" value="Genomic_DNA"/>
</dbReference>
<dbReference type="Gramene" id="RZC46494">
    <property type="protein sequence ID" value="RZC46494"/>
    <property type="gene ID" value="C5167_039431"/>
</dbReference>